<sequence>MPEPLFIIAPPRSYTSLIGGMIGQHPQIYGLPELNLAHTETLGGVMATLKGPIAPLIAGILRLLAELHEGEQTEDAVVRARAWMMKRAHWTVDRVFQHIQEQVGDRILLEKSPMTVMNVEHMRRRHRIFPRASYLHLTRHPVTTGTSLMSLRETMFAGGAVGGGEAAPGRPARDPENQWRACHENIEAFTAELEPGQCLRVKAELLLSDPEGYLAQICDWLGIDSSPEAIEAMMHPETSPFACLGPPSAKFGNDPNYLKNPALDRERIKKVKAPPLDTPITWRSDGSHFAPATMKLARQFGYG</sequence>
<dbReference type="STRING" id="93684.SAMN05421853_102434"/>
<dbReference type="EMBL" id="FOXV01000002">
    <property type="protein sequence ID" value="SFQ20715.1"/>
    <property type="molecule type" value="Genomic_DNA"/>
</dbReference>
<proteinExistence type="predicted"/>
<dbReference type="Proteomes" id="UP000243106">
    <property type="component" value="Unassembled WGS sequence"/>
</dbReference>
<gene>
    <name evidence="2" type="ORF">SAMN05421853_102434</name>
</gene>
<dbReference type="RefSeq" id="WP_175497489.1">
    <property type="nucleotide sequence ID" value="NZ_FOXV01000002.1"/>
</dbReference>
<dbReference type="PANTHER" id="PTHR12788">
    <property type="entry name" value="PROTEIN-TYROSINE SULFOTRANSFERASE 2"/>
    <property type="match status" value="1"/>
</dbReference>
<accession>A0A1I5WLR0</accession>
<organism evidence="2 3">
    <name type="scientific">Roseivivax halotolerans</name>
    <dbReference type="NCBI Taxonomy" id="93684"/>
    <lineage>
        <taxon>Bacteria</taxon>
        <taxon>Pseudomonadati</taxon>
        <taxon>Pseudomonadota</taxon>
        <taxon>Alphaproteobacteria</taxon>
        <taxon>Rhodobacterales</taxon>
        <taxon>Roseobacteraceae</taxon>
        <taxon>Roseivivax</taxon>
    </lineage>
</organism>
<dbReference type="AlphaFoldDB" id="A0A1I5WLR0"/>
<dbReference type="InterPro" id="IPR026634">
    <property type="entry name" value="TPST-like"/>
</dbReference>
<reference evidence="3" key="1">
    <citation type="submission" date="2016-10" db="EMBL/GenBank/DDBJ databases">
        <authorList>
            <person name="Varghese N."/>
            <person name="Submissions S."/>
        </authorList>
    </citation>
    <scope>NUCLEOTIDE SEQUENCE [LARGE SCALE GENOMIC DNA]</scope>
    <source>
        <strain evidence="3">JCM 10271</strain>
    </source>
</reference>
<dbReference type="GO" id="GO:0008476">
    <property type="term" value="F:protein-tyrosine sulfotransferase activity"/>
    <property type="evidence" value="ECO:0007669"/>
    <property type="project" value="InterPro"/>
</dbReference>
<keyword evidence="3" id="KW-1185">Reference proteome</keyword>
<evidence type="ECO:0000313" key="2">
    <source>
        <dbReference type="EMBL" id="SFQ20715.1"/>
    </source>
</evidence>
<dbReference type="PANTHER" id="PTHR12788:SF10">
    <property type="entry name" value="PROTEIN-TYROSINE SULFOTRANSFERASE"/>
    <property type="match status" value="1"/>
</dbReference>
<dbReference type="InterPro" id="IPR027417">
    <property type="entry name" value="P-loop_NTPase"/>
</dbReference>
<dbReference type="SUPFAM" id="SSF52540">
    <property type="entry name" value="P-loop containing nucleoside triphosphate hydrolases"/>
    <property type="match status" value="1"/>
</dbReference>
<keyword evidence="1 2" id="KW-0808">Transferase</keyword>
<dbReference type="Pfam" id="PF13469">
    <property type="entry name" value="Sulfotransfer_3"/>
    <property type="match status" value="1"/>
</dbReference>
<protein>
    <submittedName>
        <fullName evidence="2">Sulfotransferase family protein</fullName>
    </submittedName>
</protein>
<evidence type="ECO:0000313" key="3">
    <source>
        <dbReference type="Proteomes" id="UP000243106"/>
    </source>
</evidence>
<dbReference type="Gene3D" id="3.40.50.300">
    <property type="entry name" value="P-loop containing nucleotide triphosphate hydrolases"/>
    <property type="match status" value="1"/>
</dbReference>
<name>A0A1I5WLR0_9RHOB</name>
<evidence type="ECO:0000256" key="1">
    <source>
        <dbReference type="ARBA" id="ARBA00022679"/>
    </source>
</evidence>